<dbReference type="SUPFAM" id="SSF103473">
    <property type="entry name" value="MFS general substrate transporter"/>
    <property type="match status" value="2"/>
</dbReference>
<dbReference type="PANTHER" id="PTHR21576:SF22">
    <property type="entry name" value="F25A4.25 PROTEIN"/>
    <property type="match status" value="1"/>
</dbReference>
<dbReference type="HOGENOM" id="CLU_021715_0_0_1"/>
<feature type="domain" description="NFD4 C-terminal" evidence="7">
    <location>
        <begin position="336"/>
        <end position="536"/>
    </location>
</feature>
<keyword evidence="2 5" id="KW-0812">Transmembrane</keyword>
<dbReference type="Proteomes" id="UP000017836">
    <property type="component" value="Unassembled WGS sequence"/>
</dbReference>
<evidence type="ECO:0000259" key="7">
    <source>
        <dbReference type="Pfam" id="PF23262"/>
    </source>
</evidence>
<feature type="transmembrane region" description="Helical" evidence="5">
    <location>
        <begin position="377"/>
        <end position="396"/>
    </location>
</feature>
<name>W1P119_AMBTC</name>
<dbReference type="Gene3D" id="1.20.1250.20">
    <property type="entry name" value="MFS general substrate transporter like domains"/>
    <property type="match status" value="2"/>
</dbReference>
<keyword evidence="9" id="KW-1185">Reference proteome</keyword>
<dbReference type="AlphaFoldDB" id="W1P119"/>
<feature type="transmembrane region" description="Helical" evidence="5">
    <location>
        <begin position="213"/>
        <end position="237"/>
    </location>
</feature>
<dbReference type="InterPro" id="IPR036259">
    <property type="entry name" value="MFS_trans_sf"/>
</dbReference>
<evidence type="ECO:0000259" key="6">
    <source>
        <dbReference type="Pfam" id="PF06813"/>
    </source>
</evidence>
<keyword evidence="3 5" id="KW-1133">Transmembrane helix</keyword>
<dbReference type="InterPro" id="IPR010658">
    <property type="entry name" value="Nodulin-like"/>
</dbReference>
<dbReference type="GO" id="GO:0016020">
    <property type="term" value="C:membrane"/>
    <property type="evidence" value="ECO:0000318"/>
    <property type="project" value="GO_Central"/>
</dbReference>
<dbReference type="Pfam" id="PF06813">
    <property type="entry name" value="Nodulin-like"/>
    <property type="match status" value="1"/>
</dbReference>
<feature type="transmembrane region" description="Helical" evidence="5">
    <location>
        <begin position="243"/>
        <end position="264"/>
    </location>
</feature>
<evidence type="ECO:0000256" key="5">
    <source>
        <dbReference type="SAM" id="Phobius"/>
    </source>
</evidence>
<dbReference type="Gramene" id="ERN01231">
    <property type="protein sequence ID" value="ERN01231"/>
    <property type="gene ID" value="AMTR_s00002p00241480"/>
</dbReference>
<feature type="transmembrane region" description="Helical" evidence="5">
    <location>
        <begin position="151"/>
        <end position="170"/>
    </location>
</feature>
<dbReference type="OMA" id="FIWMATS"/>
<feature type="transmembrane region" description="Helical" evidence="5">
    <location>
        <begin position="339"/>
        <end position="357"/>
    </location>
</feature>
<evidence type="ECO:0000313" key="9">
    <source>
        <dbReference type="Proteomes" id="UP000017836"/>
    </source>
</evidence>
<evidence type="ECO:0000313" key="8">
    <source>
        <dbReference type="EMBL" id="ERN01231.1"/>
    </source>
</evidence>
<dbReference type="OrthoDB" id="410267at2759"/>
<dbReference type="eggNOG" id="ENOG502QQE4">
    <property type="taxonomic scope" value="Eukaryota"/>
</dbReference>
<evidence type="ECO:0000256" key="2">
    <source>
        <dbReference type="ARBA" id="ARBA00022692"/>
    </source>
</evidence>
<sequence length="549" mass="60465">MGEDRENSNTRSSKRTQRWAMMVAGIWIQCASGSSYTFSIYSSSIKSALSYDQSTLDTIASAKDVGANLGVLSGILYSAVPGSPWLVHVAGAVQCFVGYLMLWLCVTGRVETPAVWQMCVYMFLASHAQTFFNTANVVTAVRNFPKRRGTAVGLMKGFLGLSGAILIQVYETIFRGQPTSYILLLAILPTVVSLLLMYFIKVDPKIEPDEKTYLNYFSLIAMILAGYLVVIIIWENIQTPGSIAYIVTFLILLLTLLSPLSVALRAQSKTSWLASQSPNIDDTTLMDDDGHVCTTKGEELYSRDSDGTDYHQISIDDDMKPSQREDNLTVLQAMLTWDFWLLFTAMACGMGSGLATINNMSQLGESLGYTTTEISTLVSLWSIWNFLGRFGAGYVSEYFLHRAGYARPLFMVITMAAMAIGHGVISSGFRGALYVGSILVGVCYGSQWSLMPTISSEIFGLRNLGTLFNTISIASPIGSYILSVWVVGYIYDLEASDKESCSGTHCFMVSFLIMASAALIGCLVASVLYFRTRRFYQEVVYIRVRSAQM</sequence>
<feature type="transmembrane region" description="Helical" evidence="5">
    <location>
        <begin position="511"/>
        <end position="530"/>
    </location>
</feature>
<feature type="transmembrane region" description="Helical" evidence="5">
    <location>
        <begin position="471"/>
        <end position="491"/>
    </location>
</feature>
<dbReference type="STRING" id="13333.W1P119"/>
<dbReference type="PANTHER" id="PTHR21576">
    <property type="entry name" value="UNCHARACTERIZED NODULIN-LIKE PROTEIN"/>
    <property type="match status" value="1"/>
</dbReference>
<protein>
    <submittedName>
        <fullName evidence="8">Uncharacterized protein</fullName>
    </submittedName>
</protein>
<keyword evidence="4 5" id="KW-0472">Membrane</keyword>
<evidence type="ECO:0000256" key="3">
    <source>
        <dbReference type="ARBA" id="ARBA00022989"/>
    </source>
</evidence>
<feature type="transmembrane region" description="Helical" evidence="5">
    <location>
        <begin position="408"/>
        <end position="425"/>
    </location>
</feature>
<organism evidence="8 9">
    <name type="scientific">Amborella trichopoda</name>
    <dbReference type="NCBI Taxonomy" id="13333"/>
    <lineage>
        <taxon>Eukaryota</taxon>
        <taxon>Viridiplantae</taxon>
        <taxon>Streptophyta</taxon>
        <taxon>Embryophyta</taxon>
        <taxon>Tracheophyta</taxon>
        <taxon>Spermatophyta</taxon>
        <taxon>Magnoliopsida</taxon>
        <taxon>Amborellales</taxon>
        <taxon>Amborellaceae</taxon>
        <taxon>Amborella</taxon>
    </lineage>
</organism>
<reference evidence="9" key="1">
    <citation type="journal article" date="2013" name="Science">
        <title>The Amborella genome and the evolution of flowering plants.</title>
        <authorList>
            <consortium name="Amborella Genome Project"/>
        </authorList>
    </citation>
    <scope>NUCLEOTIDE SEQUENCE [LARGE SCALE GENOMIC DNA]</scope>
</reference>
<feature type="domain" description="Nodulin-like" evidence="6">
    <location>
        <begin position="18"/>
        <end position="263"/>
    </location>
</feature>
<gene>
    <name evidence="8" type="ORF">AMTR_s00002p00241480</name>
</gene>
<feature type="transmembrane region" description="Helical" evidence="5">
    <location>
        <begin position="20"/>
        <end position="41"/>
    </location>
</feature>
<dbReference type="InterPro" id="IPR056555">
    <property type="entry name" value="NFD4_C"/>
</dbReference>
<evidence type="ECO:0000256" key="4">
    <source>
        <dbReference type="ARBA" id="ARBA00023136"/>
    </source>
</evidence>
<dbReference type="Pfam" id="PF23262">
    <property type="entry name" value="NFD4_C"/>
    <property type="match status" value="1"/>
</dbReference>
<dbReference type="CDD" id="cd17354">
    <property type="entry name" value="MFS_Mch1p_like"/>
    <property type="match status" value="1"/>
</dbReference>
<comment type="subcellular location">
    <subcellularLocation>
        <location evidence="1">Membrane</location>
        <topology evidence="1">Multi-pass membrane protein</topology>
    </subcellularLocation>
</comment>
<proteinExistence type="predicted"/>
<accession>W1P119</accession>
<dbReference type="EMBL" id="KI394767">
    <property type="protein sequence ID" value="ERN01231.1"/>
    <property type="molecule type" value="Genomic_DNA"/>
</dbReference>
<feature type="transmembrane region" description="Helical" evidence="5">
    <location>
        <begin position="85"/>
        <end position="106"/>
    </location>
</feature>
<evidence type="ECO:0000256" key="1">
    <source>
        <dbReference type="ARBA" id="ARBA00004141"/>
    </source>
</evidence>
<dbReference type="KEGG" id="atr:18429313"/>
<feature type="transmembrane region" description="Helical" evidence="5">
    <location>
        <begin position="182"/>
        <end position="201"/>
    </location>
</feature>